<dbReference type="EMBL" id="GG692398">
    <property type="protein sequence ID" value="EER33162.1"/>
    <property type="molecule type" value="Genomic_DNA"/>
</dbReference>
<keyword evidence="2" id="KW-1133">Transmembrane helix</keyword>
<feature type="compositionally biased region" description="Basic and acidic residues" evidence="1">
    <location>
        <begin position="258"/>
        <end position="268"/>
    </location>
</feature>
<evidence type="ECO:0000256" key="1">
    <source>
        <dbReference type="SAM" id="MobiDB-lite"/>
    </source>
</evidence>
<dbReference type="AlphaFoldDB" id="C5MBZ5"/>
<dbReference type="PANTHER" id="PTHR35519:SF2">
    <property type="entry name" value="PH DOMAIN PROTEIN"/>
    <property type="match status" value="1"/>
</dbReference>
<dbReference type="InterPro" id="IPR025187">
    <property type="entry name" value="DUF4112"/>
</dbReference>
<feature type="transmembrane region" description="Helical" evidence="2">
    <location>
        <begin position="123"/>
        <end position="148"/>
    </location>
</feature>
<accession>C5MBZ5</accession>
<feature type="transmembrane region" description="Helical" evidence="2">
    <location>
        <begin position="83"/>
        <end position="103"/>
    </location>
</feature>
<dbReference type="OrthoDB" id="2103474at2759"/>
<evidence type="ECO:0000256" key="2">
    <source>
        <dbReference type="SAM" id="Phobius"/>
    </source>
</evidence>
<dbReference type="eggNOG" id="ENOG502S45T">
    <property type="taxonomic scope" value="Eukaryota"/>
</dbReference>
<feature type="region of interest" description="Disordered" evidence="1">
    <location>
        <begin position="249"/>
        <end position="299"/>
    </location>
</feature>
<evidence type="ECO:0000313" key="3">
    <source>
        <dbReference type="EMBL" id="EER33162.1"/>
    </source>
</evidence>
<protein>
    <submittedName>
        <fullName evidence="3">Uncharacterized protein</fullName>
    </submittedName>
</protein>
<sequence>MMILSMIEYLFTIIHKNQWDKLSVDHPYSEYNKNTIKEITKNINLPNEQQQINSNDLEILLNFKHDSYLYEFQFQLIQIKFGLLNLINLLPFIGPFISLLLSFKLLLTIKKLHNKIPLDLQLLLLINILIEFGIGLIPLFGIFGGILYKANSRNYKLLQDYLINLEDYTIELSTLEIPVDEQEEKEPVQEEVIIPPSPVKVLDLLNKKSKNNTIESGSISSSSSSSIVNTGKSTSIATITTSNTNVMASPFQSNSTIDDSKIDQDSKSIKSIKTLSKLNHVENPKKNKKKKKKKKKTTE</sequence>
<dbReference type="Proteomes" id="UP000002037">
    <property type="component" value="Unassembled WGS sequence"/>
</dbReference>
<keyword evidence="4" id="KW-1185">Reference proteome</keyword>
<organism evidence="3 4">
    <name type="scientific">Candida tropicalis (strain ATCC MYA-3404 / T1)</name>
    <name type="common">Yeast</name>
    <dbReference type="NCBI Taxonomy" id="294747"/>
    <lineage>
        <taxon>Eukaryota</taxon>
        <taxon>Fungi</taxon>
        <taxon>Dikarya</taxon>
        <taxon>Ascomycota</taxon>
        <taxon>Saccharomycotina</taxon>
        <taxon>Pichiomycetes</taxon>
        <taxon>Debaryomycetaceae</taxon>
        <taxon>Candida/Lodderomyces clade</taxon>
        <taxon>Candida</taxon>
    </lineage>
</organism>
<dbReference type="KEGG" id="ctp:CTRG_03587"/>
<dbReference type="RefSeq" id="XP_002549290.1">
    <property type="nucleotide sequence ID" value="XM_002549244.1"/>
</dbReference>
<name>C5MBZ5_CANTT</name>
<dbReference type="GeneID" id="8297443"/>
<reference evidence="3 4" key="1">
    <citation type="journal article" date="2009" name="Nature">
        <title>Evolution of pathogenicity and sexual reproduction in eight Candida genomes.</title>
        <authorList>
            <person name="Butler G."/>
            <person name="Rasmussen M.D."/>
            <person name="Lin M.F."/>
            <person name="Santos M.A."/>
            <person name="Sakthikumar S."/>
            <person name="Munro C.A."/>
            <person name="Rheinbay E."/>
            <person name="Grabherr M."/>
            <person name="Forche A."/>
            <person name="Reedy J.L."/>
            <person name="Agrafioti I."/>
            <person name="Arnaud M.B."/>
            <person name="Bates S."/>
            <person name="Brown A.J."/>
            <person name="Brunke S."/>
            <person name="Costanzo M.C."/>
            <person name="Fitzpatrick D.A."/>
            <person name="de Groot P.W."/>
            <person name="Harris D."/>
            <person name="Hoyer L.L."/>
            <person name="Hube B."/>
            <person name="Klis F.M."/>
            <person name="Kodira C."/>
            <person name="Lennard N."/>
            <person name="Logue M.E."/>
            <person name="Martin R."/>
            <person name="Neiman A.M."/>
            <person name="Nikolaou E."/>
            <person name="Quail M.A."/>
            <person name="Quinn J."/>
            <person name="Santos M.C."/>
            <person name="Schmitzberger F.F."/>
            <person name="Sherlock G."/>
            <person name="Shah P."/>
            <person name="Silverstein K.A."/>
            <person name="Skrzypek M.S."/>
            <person name="Soll D."/>
            <person name="Staggs R."/>
            <person name="Stansfield I."/>
            <person name="Stumpf M.P."/>
            <person name="Sudbery P.E."/>
            <person name="Srikantha T."/>
            <person name="Zeng Q."/>
            <person name="Berman J."/>
            <person name="Berriman M."/>
            <person name="Heitman J."/>
            <person name="Gow N.A."/>
            <person name="Lorenz M.C."/>
            <person name="Birren B.W."/>
            <person name="Kellis M."/>
            <person name="Cuomo C.A."/>
        </authorList>
    </citation>
    <scope>NUCLEOTIDE SEQUENCE [LARGE SCALE GENOMIC DNA]</scope>
    <source>
        <strain evidence="4">ATCC MYA-3404 / T1</strain>
    </source>
</reference>
<feature type="compositionally biased region" description="Low complexity" evidence="1">
    <location>
        <begin position="269"/>
        <end position="278"/>
    </location>
</feature>
<dbReference type="HOGENOM" id="CLU_067862_0_0_1"/>
<dbReference type="Pfam" id="PF13430">
    <property type="entry name" value="DUF4112"/>
    <property type="match status" value="1"/>
</dbReference>
<dbReference type="VEuPathDB" id="FungiDB:CTRG_03587"/>
<keyword evidence="2" id="KW-0812">Transmembrane</keyword>
<proteinExistence type="predicted"/>
<gene>
    <name evidence="3" type="ORF">CTRG_03587</name>
</gene>
<dbReference type="PANTHER" id="PTHR35519">
    <property type="entry name" value="MEMBRANE PROTEINS"/>
    <property type="match status" value="1"/>
</dbReference>
<evidence type="ECO:0000313" key="4">
    <source>
        <dbReference type="Proteomes" id="UP000002037"/>
    </source>
</evidence>
<keyword evidence="2" id="KW-0472">Membrane</keyword>
<feature type="compositionally biased region" description="Basic residues" evidence="1">
    <location>
        <begin position="286"/>
        <end position="299"/>
    </location>
</feature>